<dbReference type="GO" id="GO:0003677">
    <property type="term" value="F:DNA binding"/>
    <property type="evidence" value="ECO:0007669"/>
    <property type="project" value="InterPro"/>
</dbReference>
<dbReference type="GO" id="GO:0006313">
    <property type="term" value="P:DNA transposition"/>
    <property type="evidence" value="ECO:0007669"/>
    <property type="project" value="InterPro"/>
</dbReference>
<dbReference type="EMBL" id="PDFF01000128">
    <property type="protein sequence ID" value="NCA60249.1"/>
    <property type="molecule type" value="Genomic_DNA"/>
</dbReference>
<dbReference type="PANTHER" id="PTHR35004">
    <property type="entry name" value="TRANSPOSASE RV3428C-RELATED"/>
    <property type="match status" value="1"/>
</dbReference>
<dbReference type="InterPro" id="IPR009057">
    <property type="entry name" value="Homeodomain-like_sf"/>
</dbReference>
<accession>A0A6B2F026</accession>
<organism evidence="4">
    <name type="scientific">Klebsiella pneumoniae</name>
    <dbReference type="NCBI Taxonomy" id="573"/>
    <lineage>
        <taxon>Bacteria</taxon>
        <taxon>Pseudomonadati</taxon>
        <taxon>Pseudomonadota</taxon>
        <taxon>Gammaproteobacteria</taxon>
        <taxon>Enterobacterales</taxon>
        <taxon>Enterobacteriaceae</taxon>
        <taxon>Klebsiella/Raoultella group</taxon>
        <taxon>Klebsiella</taxon>
        <taxon>Klebsiella pneumoniae complex</taxon>
    </lineage>
</organism>
<evidence type="ECO:0000259" key="3">
    <source>
        <dbReference type="PROSITE" id="PS50994"/>
    </source>
</evidence>
<dbReference type="InterPro" id="IPR036397">
    <property type="entry name" value="RNaseH_sf"/>
</dbReference>
<dbReference type="InterPro" id="IPR047797">
    <property type="entry name" value="ISNCY_transpos"/>
</dbReference>
<dbReference type="NCBIfam" id="NF033594">
    <property type="entry name" value="transpos_ISNCY_2"/>
    <property type="match status" value="1"/>
</dbReference>
<dbReference type="InterPro" id="IPR001584">
    <property type="entry name" value="Integrase_cat-core"/>
</dbReference>
<name>A0A6B2F026_KLEPN</name>
<dbReference type="RefSeq" id="WP_117051155.1">
    <property type="nucleotide sequence ID" value="NZ_CAKNCG010000020.1"/>
</dbReference>
<dbReference type="InterPro" id="IPR002514">
    <property type="entry name" value="Transposase_8"/>
</dbReference>
<feature type="domain" description="Integrase catalytic" evidence="3">
    <location>
        <begin position="140"/>
        <end position="323"/>
    </location>
</feature>
<dbReference type="InterPro" id="IPR012337">
    <property type="entry name" value="RNaseH-like_sf"/>
</dbReference>
<dbReference type="GO" id="GO:0015074">
    <property type="term" value="P:DNA integration"/>
    <property type="evidence" value="ECO:0007669"/>
    <property type="project" value="InterPro"/>
</dbReference>
<comment type="similarity">
    <text evidence="1">Belongs to the transposase 8 family.</text>
</comment>
<dbReference type="SUPFAM" id="SSF46689">
    <property type="entry name" value="Homeodomain-like"/>
    <property type="match status" value="1"/>
</dbReference>
<proteinExistence type="inferred from homology"/>
<sequence>MKKTRYTEEQIAFALKQAETGNRVEKVCRKMGISEATFYNWKKKFGGMGVTELRRLRQLEEENQRLKRLVAPNAFTSEFRTLVISLVRDKYPDFGPTFACEKLRELHELALSAETLRKWMVEEGLWRERRRKTARIYQRRQRRPCYGELIQIDGSPHDWFEERGPRCTLIVFIDDATSALMALRFAPSETTRAYMETLRDYLDKYGRPLALYSDRHSIFRVNNPEREGELTQFTRAIKTLGIEPIHANSPQAKGRVERANQTLQDRLVKELRLRNISDIETANLWLSEFVKDYNSRFASIPRENGNAHREILHSPEELNYILSYQSPRVLSKNLTFQYKTSAYQIRSEGQVYRLRHAIVTVCENFNGEITVLHESRSLGYEKYVDGPEPIPLDDEKSVHERVDNARFGLRSKYYVKPAADHPWMTRRTQSKDDVKPPTLPRKKVGPDTTLD</sequence>
<comment type="caution">
    <text evidence="4">The sequence shown here is derived from an EMBL/GenBank/DDBJ whole genome shotgun (WGS) entry which is preliminary data.</text>
</comment>
<gene>
    <name evidence="4" type="ORF">CRN12_27410</name>
</gene>
<dbReference type="GO" id="GO:0004803">
    <property type="term" value="F:transposase activity"/>
    <property type="evidence" value="ECO:0007669"/>
    <property type="project" value="InterPro"/>
</dbReference>
<reference evidence="4" key="1">
    <citation type="submission" date="2017-10" db="EMBL/GenBank/DDBJ databases">
        <title>Draft genome sequences of three KPC-producing Klebsiella pneumoniae Sequence-Type 15, 258 and 309, isolated from a hospital in Argentina.</title>
        <authorList>
            <person name="Nievas J."/>
            <person name="Smayevsky J."/>
            <person name="Pin Viso N."/>
            <person name="Vera P."/>
            <person name="Nicola F."/>
            <person name="Aballay D."/>
            <person name="Farber M."/>
        </authorList>
    </citation>
    <scope>NUCLEOTIDE SEQUENCE</scope>
    <source>
        <strain evidence="4">KN-ST309</strain>
    </source>
</reference>
<feature type="region of interest" description="Disordered" evidence="2">
    <location>
        <begin position="421"/>
        <end position="451"/>
    </location>
</feature>
<dbReference type="PROSITE" id="PS50994">
    <property type="entry name" value="INTEGRASE"/>
    <property type="match status" value="1"/>
</dbReference>
<evidence type="ECO:0000256" key="1">
    <source>
        <dbReference type="ARBA" id="ARBA00009964"/>
    </source>
</evidence>
<dbReference type="AlphaFoldDB" id="A0A6B2F026"/>
<evidence type="ECO:0000256" key="2">
    <source>
        <dbReference type="SAM" id="MobiDB-lite"/>
    </source>
</evidence>
<dbReference type="Pfam" id="PF01527">
    <property type="entry name" value="HTH_Tnp_1"/>
    <property type="match status" value="1"/>
</dbReference>
<dbReference type="Gene3D" id="3.30.420.10">
    <property type="entry name" value="Ribonuclease H-like superfamily/Ribonuclease H"/>
    <property type="match status" value="1"/>
</dbReference>
<dbReference type="SUPFAM" id="SSF53098">
    <property type="entry name" value="Ribonuclease H-like"/>
    <property type="match status" value="1"/>
</dbReference>
<dbReference type="PANTHER" id="PTHR35004:SF7">
    <property type="entry name" value="INTEGRASE PROTEIN"/>
    <property type="match status" value="1"/>
</dbReference>
<evidence type="ECO:0000313" key="4">
    <source>
        <dbReference type="EMBL" id="NCA60249.1"/>
    </source>
</evidence>
<protein>
    <submittedName>
        <fullName evidence="4">Transposase</fullName>
    </submittedName>
</protein>